<evidence type="ECO:0000313" key="3">
    <source>
        <dbReference type="Proteomes" id="UP000027195"/>
    </source>
</evidence>
<dbReference type="Pfam" id="PF05699">
    <property type="entry name" value="Dimer_Tnp_hAT"/>
    <property type="match status" value="1"/>
</dbReference>
<dbReference type="InterPro" id="IPR012337">
    <property type="entry name" value="RNaseH-like_sf"/>
</dbReference>
<dbReference type="EMBL" id="KL198053">
    <property type="protein sequence ID" value="KDQ12045.1"/>
    <property type="molecule type" value="Genomic_DNA"/>
</dbReference>
<evidence type="ECO:0000259" key="1">
    <source>
        <dbReference type="Pfam" id="PF05699"/>
    </source>
</evidence>
<dbReference type="HOGENOM" id="CLU_009123_17_1_1"/>
<dbReference type="Proteomes" id="UP000027195">
    <property type="component" value="Unassembled WGS sequence"/>
</dbReference>
<reference evidence="3" key="1">
    <citation type="journal article" date="2014" name="Proc. Natl. Acad. Sci. U.S.A.">
        <title>Extensive sampling of basidiomycete genomes demonstrates inadequacy of the white-rot/brown-rot paradigm for wood decay fungi.</title>
        <authorList>
            <person name="Riley R."/>
            <person name="Salamov A.A."/>
            <person name="Brown D.W."/>
            <person name="Nagy L.G."/>
            <person name="Floudas D."/>
            <person name="Held B.W."/>
            <person name="Levasseur A."/>
            <person name="Lombard V."/>
            <person name="Morin E."/>
            <person name="Otillar R."/>
            <person name="Lindquist E.A."/>
            <person name="Sun H."/>
            <person name="LaButti K.M."/>
            <person name="Schmutz J."/>
            <person name="Jabbour D."/>
            <person name="Luo H."/>
            <person name="Baker S.E."/>
            <person name="Pisabarro A.G."/>
            <person name="Walton J.D."/>
            <person name="Blanchette R.A."/>
            <person name="Henrissat B."/>
            <person name="Martin F."/>
            <person name="Cullen D."/>
            <person name="Hibbett D.S."/>
            <person name="Grigoriev I.V."/>
        </authorList>
    </citation>
    <scope>NUCLEOTIDE SEQUENCE [LARGE SCALE GENOMIC DNA]</scope>
    <source>
        <strain evidence="3">FD-172 SS1</strain>
    </source>
</reference>
<accession>A0A067MBH2</accession>
<keyword evidence="3" id="KW-1185">Reference proteome</keyword>
<dbReference type="GO" id="GO:0046983">
    <property type="term" value="F:protein dimerization activity"/>
    <property type="evidence" value="ECO:0007669"/>
    <property type="project" value="InterPro"/>
</dbReference>
<dbReference type="InParanoid" id="A0A067MBH2"/>
<evidence type="ECO:0000313" key="2">
    <source>
        <dbReference type="EMBL" id="KDQ12045.1"/>
    </source>
</evidence>
<dbReference type="InterPro" id="IPR008906">
    <property type="entry name" value="HATC_C_dom"/>
</dbReference>
<name>A0A067MBH2_BOTB1</name>
<proteinExistence type="predicted"/>
<dbReference type="OrthoDB" id="3264316at2759"/>
<feature type="domain" description="HAT C-terminal dimerisation" evidence="1">
    <location>
        <begin position="2"/>
        <end position="58"/>
    </location>
</feature>
<gene>
    <name evidence="2" type="ORF">BOTBODRAFT_113614</name>
</gene>
<sequence length="67" mass="7478">HAAEYPVIQCIARDVLAIPATSVSVERLFSHSSHLCVTMRSSLQAETITETMHTREWIKEGLLPDLS</sequence>
<organism evidence="2 3">
    <name type="scientific">Botryobasidium botryosum (strain FD-172 SS1)</name>
    <dbReference type="NCBI Taxonomy" id="930990"/>
    <lineage>
        <taxon>Eukaryota</taxon>
        <taxon>Fungi</taxon>
        <taxon>Dikarya</taxon>
        <taxon>Basidiomycota</taxon>
        <taxon>Agaricomycotina</taxon>
        <taxon>Agaricomycetes</taxon>
        <taxon>Cantharellales</taxon>
        <taxon>Botryobasidiaceae</taxon>
        <taxon>Botryobasidium</taxon>
    </lineage>
</organism>
<dbReference type="AlphaFoldDB" id="A0A067MBH2"/>
<feature type="non-terminal residue" evidence="2">
    <location>
        <position position="1"/>
    </location>
</feature>
<dbReference type="SUPFAM" id="SSF53098">
    <property type="entry name" value="Ribonuclease H-like"/>
    <property type="match status" value="1"/>
</dbReference>
<protein>
    <recommendedName>
        <fullName evidence="1">HAT C-terminal dimerisation domain-containing protein</fullName>
    </recommendedName>
</protein>